<protein>
    <recommendedName>
        <fullName evidence="5">RNase H type-1 domain-containing protein</fullName>
    </recommendedName>
</protein>
<name>A0ABN9VCA0_9DINO</name>
<evidence type="ECO:0000256" key="1">
    <source>
        <dbReference type="SAM" id="Coils"/>
    </source>
</evidence>
<feature type="coiled-coil region" evidence="1">
    <location>
        <begin position="144"/>
        <end position="199"/>
    </location>
</feature>
<evidence type="ECO:0000313" key="3">
    <source>
        <dbReference type="EMBL" id="CAK0869555.1"/>
    </source>
</evidence>
<proteinExistence type="predicted"/>
<feature type="compositionally biased region" description="Polar residues" evidence="2">
    <location>
        <begin position="272"/>
        <end position="291"/>
    </location>
</feature>
<dbReference type="EMBL" id="CAUYUJ010016860">
    <property type="protein sequence ID" value="CAK0869555.1"/>
    <property type="molecule type" value="Genomic_DNA"/>
</dbReference>
<keyword evidence="1" id="KW-0175">Coiled coil</keyword>
<dbReference type="InterPro" id="IPR036397">
    <property type="entry name" value="RNaseH_sf"/>
</dbReference>
<dbReference type="Proteomes" id="UP001189429">
    <property type="component" value="Unassembled WGS sequence"/>
</dbReference>
<organism evidence="3 4">
    <name type="scientific">Prorocentrum cordatum</name>
    <dbReference type="NCBI Taxonomy" id="2364126"/>
    <lineage>
        <taxon>Eukaryota</taxon>
        <taxon>Sar</taxon>
        <taxon>Alveolata</taxon>
        <taxon>Dinophyceae</taxon>
        <taxon>Prorocentrales</taxon>
        <taxon>Prorocentraceae</taxon>
        <taxon>Prorocentrum</taxon>
    </lineage>
</organism>
<dbReference type="Gene3D" id="3.30.420.10">
    <property type="entry name" value="Ribonuclease H-like superfamily/Ribonuclease H"/>
    <property type="match status" value="1"/>
</dbReference>
<feature type="non-terminal residue" evidence="3">
    <location>
        <position position="1511"/>
    </location>
</feature>
<comment type="caution">
    <text evidence="3">The sequence shown here is derived from an EMBL/GenBank/DDBJ whole genome shotgun (WGS) entry which is preliminary data.</text>
</comment>
<evidence type="ECO:0008006" key="5">
    <source>
        <dbReference type="Google" id="ProtNLM"/>
    </source>
</evidence>
<dbReference type="InterPro" id="IPR012337">
    <property type="entry name" value="RNaseH-like_sf"/>
</dbReference>
<accession>A0ABN9VCA0</accession>
<feature type="region of interest" description="Disordered" evidence="2">
    <location>
        <begin position="258"/>
        <end position="293"/>
    </location>
</feature>
<feature type="compositionally biased region" description="Basic and acidic residues" evidence="2">
    <location>
        <begin position="590"/>
        <end position="603"/>
    </location>
</feature>
<evidence type="ECO:0000313" key="4">
    <source>
        <dbReference type="Proteomes" id="UP001189429"/>
    </source>
</evidence>
<keyword evidence="4" id="KW-1185">Reference proteome</keyword>
<gene>
    <name evidence="3" type="ORF">PCOR1329_LOCUS55876</name>
</gene>
<evidence type="ECO:0000256" key="2">
    <source>
        <dbReference type="SAM" id="MobiDB-lite"/>
    </source>
</evidence>
<reference evidence="3" key="1">
    <citation type="submission" date="2023-10" db="EMBL/GenBank/DDBJ databases">
        <authorList>
            <person name="Chen Y."/>
            <person name="Shah S."/>
            <person name="Dougan E. K."/>
            <person name="Thang M."/>
            <person name="Chan C."/>
        </authorList>
    </citation>
    <scope>NUCLEOTIDE SEQUENCE [LARGE SCALE GENOMIC DNA]</scope>
</reference>
<sequence>MAAWAPPWRGGRSGKSKWSCSCGTEDNYATRKHCRGCGAKAPRRPITFKEALLGPTKREVAMQKKLDARTQELTALRGSGKVGKEETVDGAKEAQQVDLARHYKWAQACKSEWGENSEEYKAAFAKYQAARAEKDNAKPPSVQLTQAKHAREKLEKEVEASANDASWYEQQLEEARAKYEKKKEQLQIAKAKEQELRVQECGVRGSPEFLKAMQRQLEDAIDGSGVTKEEHQQVFDPLGKVMANAKQEDVDMAAAVGAQEHQKYQEKHYPRKQNSQSSLLKSRNGSGQENHLNTDKLAVVTQSMKAEGYLVGGSAAVAATGANGEPGTSAGVAVAVPKRVGMSCLFGKVLCLPPVYLWTVDGMTYRNTQLTKHVIGKLKSLGVPWVIGGDFQVAPEAMANVRSVQVAKATVVTANAACGTCRHAHGNSEIDYFVVANSVIAQVGRVAVQETRPAAPRRPVRLTTKLKAEQLRVRVLEKPRELPEVPIGRVPAPPRHADVKEFSTQMAANTKWAKYMQVLKREAFQVRGMKWEASDPRAGRAEEPTWRVKPLTFGGANVPTAARAATWWRWAARTLRSLQGAHQRWRKARERGPDEYQKRKSEAVDQQLIKDGKAKWADTLEAAAAGAAGRLRKMSKAVAAWRPRRTGTMAKAADTMEAAEFTLAEWKNFWRVGEVFQEGPGPWVYDPRDELDDYTEEDVSRLKMVARTIRTRTGIGVDRWHPSMLQGASGEAYHKLLDVMREVERALRWPIHMGTVLFFITPKTFTTYRVIGFLPATMRIWEITREPYMTRWAKENQMSQDCTSFGKAAEDQGEELEATITAVLDLIKAFERVSLFVLWEAGKQLKFNTGVLAVVCSYVAMARRLIVGESVSSATGAVGAIIAGSKFSVCFLKLVIQSTVDGLVVGGPRAKWRMYVDDLCVRLRQQQQCTVHDFSDAIDACFEGFGKLGLKFSVGTQGKGAVLASTKWVRKAAAKEMNARGLPVVRACPYLGVDLIANGTAAKTKCGKRCNTMLDRSRRPANLKGGGRKMAKGTALVFKCGLKRSVLHGCKCLGMPDHQLRRTRREAGQALPGGRGAKTITLQLALANEGPTYGATEAPIVRWARAVREESSSAGRPGADPEHAFGNAVELLMKAWKRLQQGVGMKPMWARVRGPAGAVVMSLKRAQWAWPAWHAVITKDGYELDMREVCPMGVAAMRRKDAQQKLWQDWTAADECASLRPAPMVAPAVAQLKARDFPKHANNAARKAFIGGSWTMSKLCECNTVPEDICLARGEAVGTPHHRHFKCQALRERRLRAQPEWQTGQYMCQTVEGDGDYFTGDIVCDGSKIGYSEWAQTGWAATSINENGMPKYQMWGPLPCTPPVHMEIKRAEMSTFYQALERKPGKGNIYTDHRGNIEGLQKGGRWCISWKRPHADIWKRIWHKVRDLDLDVNGVYHVKAHRSKAKIEQLTGTEPKVAKGSAEVDLLAKAGAELDANYGRRQTVEELAGRVHWAALNIGWWHQQMEGEWPD</sequence>
<feature type="region of interest" description="Disordered" evidence="2">
    <location>
        <begin position="584"/>
        <end position="603"/>
    </location>
</feature>
<dbReference type="SUPFAM" id="SSF53098">
    <property type="entry name" value="Ribonuclease H-like"/>
    <property type="match status" value="1"/>
</dbReference>